<dbReference type="Proteomes" id="UP000838412">
    <property type="component" value="Chromosome 9"/>
</dbReference>
<dbReference type="OrthoDB" id="10025513at2759"/>
<evidence type="ECO:0000313" key="3">
    <source>
        <dbReference type="EMBL" id="CAH1273784.1"/>
    </source>
</evidence>
<evidence type="ECO:0000256" key="2">
    <source>
        <dbReference type="SAM" id="MobiDB-lite"/>
    </source>
</evidence>
<protein>
    <submittedName>
        <fullName evidence="3">Hypp5201 protein</fullName>
    </submittedName>
</protein>
<feature type="region of interest" description="Disordered" evidence="2">
    <location>
        <begin position="324"/>
        <end position="348"/>
    </location>
</feature>
<accession>A0A8K0AD79</accession>
<evidence type="ECO:0000313" key="4">
    <source>
        <dbReference type="Proteomes" id="UP000838412"/>
    </source>
</evidence>
<reference evidence="3" key="1">
    <citation type="submission" date="2022-01" db="EMBL/GenBank/DDBJ databases">
        <authorList>
            <person name="Braso-Vives M."/>
        </authorList>
    </citation>
    <scope>NUCLEOTIDE SEQUENCE</scope>
</reference>
<evidence type="ECO:0000256" key="1">
    <source>
        <dbReference type="SAM" id="Coils"/>
    </source>
</evidence>
<dbReference type="EMBL" id="OV696694">
    <property type="protein sequence ID" value="CAH1273784.1"/>
    <property type="molecule type" value="Genomic_DNA"/>
</dbReference>
<feature type="compositionally biased region" description="Acidic residues" evidence="2">
    <location>
        <begin position="332"/>
        <end position="348"/>
    </location>
</feature>
<dbReference type="AlphaFoldDB" id="A0A8K0AD79"/>
<organism evidence="3 4">
    <name type="scientific">Branchiostoma lanceolatum</name>
    <name type="common">Common lancelet</name>
    <name type="synonym">Amphioxus lanceolatum</name>
    <dbReference type="NCBI Taxonomy" id="7740"/>
    <lineage>
        <taxon>Eukaryota</taxon>
        <taxon>Metazoa</taxon>
        <taxon>Chordata</taxon>
        <taxon>Cephalochordata</taxon>
        <taxon>Leptocardii</taxon>
        <taxon>Amphioxiformes</taxon>
        <taxon>Branchiostomatidae</taxon>
        <taxon>Branchiostoma</taxon>
    </lineage>
</organism>
<keyword evidence="1" id="KW-0175">Coiled coil</keyword>
<proteinExistence type="predicted"/>
<gene>
    <name evidence="3" type="primary">Hypp5201</name>
    <name evidence="3" type="ORF">BLAG_LOCUS25015</name>
</gene>
<name>A0A8K0AD79_BRALA</name>
<keyword evidence="4" id="KW-1185">Reference proteome</keyword>
<feature type="coiled-coil region" evidence="1">
    <location>
        <begin position="76"/>
        <end position="103"/>
    </location>
</feature>
<sequence length="362" mass="40714">MERFNHILKGNGSLEAPLARQRYFLTTADTADLNYSIPPWHGWGMGRPTKLYKCQDLLKKAEEKYGKEGFLDKLLQKEQREKKRQLNYEKKEKEQQARESKKQKLVSACPEWGRQQLTDSASVGALAQKCSMEQLQQVLVLAAEKSPPVIAALNAVKEEGLLTKKNFKELHPKLAKYFASDINADEALKRSAEKHAQAEACKARQTELNSGIGGEWELSVTSTHPKVKGLKGELKIDDVSMLDDYHDYIDFGDGIYFGGLDGFKGKSCVEDKYMQFVTKWKFCGRRVTGLLRVTVGEDGNGKQFVEGSFKAGAQERNWPVTLQFTGNRKGELDDDEDDDDSEGDEDDHEGLCAFLTDLEEAG</sequence>